<organism evidence="3 4">
    <name type="scientific">Dehalobacter restrictus (strain DSM 9455 / PER-K23)</name>
    <dbReference type="NCBI Taxonomy" id="871738"/>
    <lineage>
        <taxon>Bacteria</taxon>
        <taxon>Bacillati</taxon>
        <taxon>Bacillota</taxon>
        <taxon>Clostridia</taxon>
        <taxon>Eubacteriales</taxon>
        <taxon>Desulfitobacteriaceae</taxon>
        <taxon>Dehalobacter</taxon>
    </lineage>
</organism>
<protein>
    <submittedName>
        <fullName evidence="3">Uncharacterized protein</fullName>
    </submittedName>
</protein>
<dbReference type="InterPro" id="IPR036410">
    <property type="entry name" value="HSP_DnaJ_Cys-rich_dom_sf"/>
</dbReference>
<name>A0ABN4BVK6_DEHRP</name>
<accession>A0ABN4BVK6</accession>
<dbReference type="InterPro" id="IPR001305">
    <property type="entry name" value="HSP_DnaJ_Cys-rich_dom"/>
</dbReference>
<evidence type="ECO:0000313" key="4">
    <source>
        <dbReference type="Proteomes" id="UP000018934"/>
    </source>
</evidence>
<evidence type="ECO:0000313" key="3">
    <source>
        <dbReference type="EMBL" id="AHF11423.1"/>
    </source>
</evidence>
<proteinExistence type="predicted"/>
<evidence type="ECO:0000256" key="2">
    <source>
        <dbReference type="SAM" id="SignalP"/>
    </source>
</evidence>
<feature type="signal peptide" evidence="2">
    <location>
        <begin position="1"/>
        <end position="24"/>
    </location>
</feature>
<sequence length="288" mass="30295">MNMKRRFLALILAAMLCVTLSACNQNQNPVESSPEQTTTGENAALENEQEQTFPFEDDESRTRYRLVINGNEVSTDNLPFTYPDSPKCGYYPLEDVLAHIEIACFCSEDKSALTTKINGSVLKVTAGVAEMTYGRKSIKAVGTETAVCIDGCLYVPSFLFLSIFDNGIVDFSSDRSAATLDTNTTIDLAASGTAGLSVPSAGTSGVVSAGNGQGSSGGSTGSSNCGTCNGSGRSICTYCSGTGSKIEYQQAYDPVSKQYKQTQRTVFCSRCGGSGQVICPSCGGSGKR</sequence>
<dbReference type="CDD" id="cd10719">
    <property type="entry name" value="DnaJ_zf"/>
    <property type="match status" value="1"/>
</dbReference>
<dbReference type="PANTHER" id="PTHR15852">
    <property type="entry name" value="PLASTID TRANSCRIPTIONALLY ACTIVE PROTEIN"/>
    <property type="match status" value="1"/>
</dbReference>
<gene>
    <name evidence="3" type="ORF">DEHRE_10670</name>
</gene>
<evidence type="ECO:0000256" key="1">
    <source>
        <dbReference type="SAM" id="MobiDB-lite"/>
    </source>
</evidence>
<dbReference type="SUPFAM" id="SSF57938">
    <property type="entry name" value="DnaJ/Hsp40 cysteine-rich domain"/>
    <property type="match status" value="1"/>
</dbReference>
<dbReference type="Proteomes" id="UP000018934">
    <property type="component" value="Chromosome"/>
</dbReference>
<dbReference type="EMBL" id="CP007033">
    <property type="protein sequence ID" value="AHF11423.1"/>
    <property type="molecule type" value="Genomic_DNA"/>
</dbReference>
<dbReference type="PROSITE" id="PS51257">
    <property type="entry name" value="PROKAR_LIPOPROTEIN"/>
    <property type="match status" value="1"/>
</dbReference>
<keyword evidence="4" id="KW-1185">Reference proteome</keyword>
<feature type="chain" id="PRO_5045751416" evidence="2">
    <location>
        <begin position="25"/>
        <end position="288"/>
    </location>
</feature>
<keyword evidence="2" id="KW-0732">Signal</keyword>
<dbReference type="PANTHER" id="PTHR15852:SF54">
    <property type="entry name" value="PROTEIN SSUH2 HOMOLOG"/>
    <property type="match status" value="1"/>
</dbReference>
<reference evidence="3 4" key="1">
    <citation type="journal article" date="2013" name="Stand. Genomic Sci.">
        <title>Complete genome sequence of Dehalobacter restrictus PER-K23(T.).</title>
        <authorList>
            <person name="Kruse T."/>
            <person name="Maillard J."/>
            <person name="Goodwin L."/>
            <person name="Woyke T."/>
            <person name="Teshima H."/>
            <person name="Bruce D."/>
            <person name="Detter C."/>
            <person name="Tapia R."/>
            <person name="Han C."/>
            <person name="Huntemann M."/>
            <person name="Wei C.L."/>
            <person name="Han J."/>
            <person name="Chen A."/>
            <person name="Kyrpides N."/>
            <person name="Szeto E."/>
            <person name="Markowitz V."/>
            <person name="Ivanova N."/>
            <person name="Pagani I."/>
            <person name="Pati A."/>
            <person name="Pitluck S."/>
            <person name="Nolan M."/>
            <person name="Holliger C."/>
            <person name="Smidt H."/>
        </authorList>
    </citation>
    <scope>NUCLEOTIDE SEQUENCE [LARGE SCALE GENOMIC DNA]</scope>
    <source>
        <strain evidence="4">DSM 9455</strain>
    </source>
</reference>
<feature type="region of interest" description="Disordered" evidence="1">
    <location>
        <begin position="27"/>
        <end position="46"/>
    </location>
</feature>
<feature type="compositionally biased region" description="Polar residues" evidence="1">
    <location>
        <begin position="27"/>
        <end position="41"/>
    </location>
</feature>